<dbReference type="Pfam" id="PF00015">
    <property type="entry name" value="MCPsignal"/>
    <property type="match status" value="1"/>
</dbReference>
<evidence type="ECO:0000256" key="5">
    <source>
        <dbReference type="SAM" id="Phobius"/>
    </source>
</evidence>
<dbReference type="EMBL" id="SNXS01000001">
    <property type="protein sequence ID" value="TDP74108.1"/>
    <property type="molecule type" value="Genomic_DNA"/>
</dbReference>
<comment type="caution">
    <text evidence="8">The sequence shown here is derived from an EMBL/GenBank/DDBJ whole genome shotgun (WGS) entry which is preliminary data.</text>
</comment>
<dbReference type="InterPro" id="IPR004089">
    <property type="entry name" value="MCPsignal_dom"/>
</dbReference>
<dbReference type="SMART" id="SM00283">
    <property type="entry name" value="MA"/>
    <property type="match status" value="1"/>
</dbReference>
<dbReference type="AlphaFoldDB" id="A0A4V3CTU1"/>
<dbReference type="InterPro" id="IPR004090">
    <property type="entry name" value="Chemotax_Me-accpt_rcpt"/>
</dbReference>
<accession>A0A4V3CTU1</accession>
<dbReference type="FunFam" id="1.10.287.950:FF:000001">
    <property type="entry name" value="Methyl-accepting chemotaxis sensory transducer"/>
    <property type="match status" value="1"/>
</dbReference>
<keyword evidence="5" id="KW-0812">Transmembrane</keyword>
<reference evidence="8 9" key="1">
    <citation type="submission" date="2019-03" db="EMBL/GenBank/DDBJ databases">
        <title>Genomic Encyclopedia of Type Strains, Phase IV (KMG-IV): sequencing the most valuable type-strain genomes for metagenomic binning, comparative biology and taxonomic classification.</title>
        <authorList>
            <person name="Goeker M."/>
        </authorList>
    </citation>
    <scope>NUCLEOTIDE SEQUENCE [LARGE SCALE GENOMIC DNA]</scope>
    <source>
        <strain evidence="8 9">DSM 16998</strain>
    </source>
</reference>
<dbReference type="PROSITE" id="PS50111">
    <property type="entry name" value="CHEMOTAXIS_TRANSDUC_2"/>
    <property type="match status" value="1"/>
</dbReference>
<name>A0A4V3CTU1_9BURK</name>
<evidence type="ECO:0000259" key="7">
    <source>
        <dbReference type="PROSITE" id="PS50885"/>
    </source>
</evidence>
<dbReference type="CDD" id="cd06225">
    <property type="entry name" value="HAMP"/>
    <property type="match status" value="1"/>
</dbReference>
<dbReference type="GO" id="GO:0007165">
    <property type="term" value="P:signal transduction"/>
    <property type="evidence" value="ECO:0007669"/>
    <property type="project" value="UniProtKB-KW"/>
</dbReference>
<keyword evidence="2" id="KW-0488">Methylation</keyword>
<evidence type="ECO:0000259" key="6">
    <source>
        <dbReference type="PROSITE" id="PS50111"/>
    </source>
</evidence>
<keyword evidence="5" id="KW-0472">Membrane</keyword>
<dbReference type="GO" id="GO:0006935">
    <property type="term" value="P:chemotaxis"/>
    <property type="evidence" value="ECO:0007669"/>
    <property type="project" value="InterPro"/>
</dbReference>
<dbReference type="Pfam" id="PF00672">
    <property type="entry name" value="HAMP"/>
    <property type="match status" value="1"/>
</dbReference>
<dbReference type="PANTHER" id="PTHR43531">
    <property type="entry name" value="PROTEIN ICFG"/>
    <property type="match status" value="1"/>
</dbReference>
<dbReference type="GO" id="GO:0004888">
    <property type="term" value="F:transmembrane signaling receptor activity"/>
    <property type="evidence" value="ECO:0007669"/>
    <property type="project" value="InterPro"/>
</dbReference>
<evidence type="ECO:0000313" key="8">
    <source>
        <dbReference type="EMBL" id="TDP74108.1"/>
    </source>
</evidence>
<feature type="domain" description="HAMP" evidence="7">
    <location>
        <begin position="215"/>
        <end position="267"/>
    </location>
</feature>
<dbReference type="SUPFAM" id="SSF58104">
    <property type="entry name" value="Methyl-accepting chemotaxis protein (MCP) signaling domain"/>
    <property type="match status" value="1"/>
</dbReference>
<comment type="similarity">
    <text evidence="3">Belongs to the methyl-accepting chemotaxis (MCP) protein family.</text>
</comment>
<feature type="domain" description="Methyl-accepting transducer" evidence="6">
    <location>
        <begin position="272"/>
        <end position="501"/>
    </location>
</feature>
<dbReference type="GO" id="GO:0005886">
    <property type="term" value="C:plasma membrane"/>
    <property type="evidence" value="ECO:0007669"/>
    <property type="project" value="TreeGrafter"/>
</dbReference>
<dbReference type="Proteomes" id="UP000295361">
    <property type="component" value="Unassembled WGS sequence"/>
</dbReference>
<keyword evidence="9" id="KW-1185">Reference proteome</keyword>
<dbReference type="RefSeq" id="WP_133698766.1">
    <property type="nucleotide sequence ID" value="NZ_SNXS01000001.1"/>
</dbReference>
<dbReference type="PROSITE" id="PS50885">
    <property type="entry name" value="HAMP"/>
    <property type="match status" value="1"/>
</dbReference>
<dbReference type="InterPro" id="IPR051310">
    <property type="entry name" value="MCP_chemotaxis"/>
</dbReference>
<organism evidence="8 9">
    <name type="scientific">Roseateles toxinivorans</name>
    <dbReference type="NCBI Taxonomy" id="270368"/>
    <lineage>
        <taxon>Bacteria</taxon>
        <taxon>Pseudomonadati</taxon>
        <taxon>Pseudomonadota</taxon>
        <taxon>Betaproteobacteria</taxon>
        <taxon>Burkholderiales</taxon>
        <taxon>Sphaerotilaceae</taxon>
        <taxon>Roseateles</taxon>
    </lineage>
</organism>
<dbReference type="PANTHER" id="PTHR43531:SF14">
    <property type="entry name" value="METHYL-ACCEPTING CHEMOTAXIS PROTEIN I-RELATED"/>
    <property type="match status" value="1"/>
</dbReference>
<evidence type="ECO:0000256" key="2">
    <source>
        <dbReference type="ARBA" id="ARBA00022481"/>
    </source>
</evidence>
<dbReference type="Gene3D" id="1.10.287.950">
    <property type="entry name" value="Methyl-accepting chemotaxis protein"/>
    <property type="match status" value="1"/>
</dbReference>
<dbReference type="CDD" id="cd11386">
    <property type="entry name" value="MCP_signal"/>
    <property type="match status" value="1"/>
</dbReference>
<feature type="transmembrane region" description="Helical" evidence="5">
    <location>
        <begin position="194"/>
        <end position="213"/>
    </location>
</feature>
<evidence type="ECO:0000256" key="3">
    <source>
        <dbReference type="ARBA" id="ARBA00029447"/>
    </source>
</evidence>
<sequence length="520" mass="54896">MQLSNYKTSVKLVAAFLVVALIGAFIGLFAVGNMSAINDADTVLYERETIGLSLIKEANVERLKSVVALRDAILATDGEEREAFLVNAQKGKDLALSLVDQAAPLFGTEAGKQALSQVRSEWDKDRAATENLIKRIKITDLTTSNDTLKYLKGEFAPPSIALGKALSQLSQQKEQNAKKVSDDNDALYQRSRNITYVLIVVGVLAGIGLGIGISRHVTRPLAEAVNAAQRMSDGDMTVSLKASGKDETSQLLQALEAMRERLRDIVAVVRGNAESVATGSAEIAQGNADLSQRTEEQASALEETAATMDELGATVRNNADSAQQANQLALGASEVAARGGEVVAQVVQTMGGINESSRKIADIISVIDGIAFQTNILALNAAVEAARAGEQGRGFAVVASEVRSLAQRSAEAAKEIKSLIGTSVERVEQGTAQVDQAGRTMEEVVAAIRRVTDIVGEISAASREQSSGVSQVGEAITQMDQVTQQNAALVEESAAAAESLKQQAGQLVQAVAVFKLNAQH</sequence>
<proteinExistence type="inferred from homology"/>
<dbReference type="Pfam" id="PF12729">
    <property type="entry name" value="4HB_MCP_1"/>
    <property type="match status" value="1"/>
</dbReference>
<dbReference type="SMART" id="SM00304">
    <property type="entry name" value="HAMP"/>
    <property type="match status" value="1"/>
</dbReference>
<comment type="subcellular location">
    <subcellularLocation>
        <location evidence="1">Membrane</location>
    </subcellularLocation>
</comment>
<dbReference type="InterPro" id="IPR003660">
    <property type="entry name" value="HAMP_dom"/>
</dbReference>
<dbReference type="OrthoDB" id="9763018at2"/>
<keyword evidence="4" id="KW-0807">Transducer</keyword>
<protein>
    <submittedName>
        <fullName evidence="8">Methyl-accepting chemotaxis protein</fullName>
    </submittedName>
</protein>
<evidence type="ECO:0000256" key="1">
    <source>
        <dbReference type="ARBA" id="ARBA00004370"/>
    </source>
</evidence>
<evidence type="ECO:0000313" key="9">
    <source>
        <dbReference type="Proteomes" id="UP000295361"/>
    </source>
</evidence>
<keyword evidence="5" id="KW-1133">Transmembrane helix</keyword>
<dbReference type="InterPro" id="IPR024478">
    <property type="entry name" value="HlyB_4HB_MCP"/>
</dbReference>
<gene>
    <name evidence="8" type="ORF">DES47_101158</name>
</gene>
<evidence type="ECO:0000256" key="4">
    <source>
        <dbReference type="PROSITE-ProRule" id="PRU00284"/>
    </source>
</evidence>
<feature type="transmembrane region" description="Helical" evidence="5">
    <location>
        <begin position="12"/>
        <end position="31"/>
    </location>
</feature>
<dbReference type="InParanoid" id="A0A4V3CTU1"/>
<dbReference type="PRINTS" id="PR00260">
    <property type="entry name" value="CHEMTRNSDUCR"/>
</dbReference>